<dbReference type="GO" id="GO:0009245">
    <property type="term" value="P:lipid A biosynthetic process"/>
    <property type="evidence" value="ECO:0007669"/>
    <property type="project" value="InterPro"/>
</dbReference>
<gene>
    <name evidence="3" type="ORF">A2399_01985</name>
</gene>
<feature type="transmembrane region" description="Helical" evidence="1">
    <location>
        <begin position="12"/>
        <end position="29"/>
    </location>
</feature>
<evidence type="ECO:0000313" key="3">
    <source>
        <dbReference type="EMBL" id="OGC62762.1"/>
    </source>
</evidence>
<name>A0A1F4W018_UNCKA</name>
<feature type="transmembrane region" description="Helical" evidence="1">
    <location>
        <begin position="41"/>
        <end position="61"/>
    </location>
</feature>
<comment type="caution">
    <text evidence="3">The sequence shown here is derived from an EMBL/GenBank/DDBJ whole genome shotgun (WGS) entry which is preliminary data.</text>
</comment>
<organism evidence="3 4">
    <name type="scientific">candidate division WWE3 bacterium RIFOXYB1_FULL_42_27</name>
    <dbReference type="NCBI Taxonomy" id="1802638"/>
    <lineage>
        <taxon>Bacteria</taxon>
        <taxon>Katanobacteria</taxon>
    </lineage>
</organism>
<dbReference type="GO" id="GO:0016020">
    <property type="term" value="C:membrane"/>
    <property type="evidence" value="ECO:0007669"/>
    <property type="project" value="GOC"/>
</dbReference>
<protein>
    <recommendedName>
        <fullName evidence="2">Lipid A biosynthesis N-terminal domain-containing protein</fullName>
    </recommendedName>
</protein>
<keyword evidence="1" id="KW-1133">Transmembrane helix</keyword>
<dbReference type="Pfam" id="PF07578">
    <property type="entry name" value="LAB_N"/>
    <property type="match status" value="1"/>
</dbReference>
<accession>A0A1F4W018</accession>
<dbReference type="EMBL" id="MEVV01000019">
    <property type="protein sequence ID" value="OGC62762.1"/>
    <property type="molecule type" value="Genomic_DNA"/>
</dbReference>
<keyword evidence="1" id="KW-0472">Membrane</keyword>
<keyword evidence="1" id="KW-0812">Transmembrane</keyword>
<evidence type="ECO:0000259" key="2">
    <source>
        <dbReference type="SMART" id="SM01259"/>
    </source>
</evidence>
<evidence type="ECO:0000313" key="4">
    <source>
        <dbReference type="Proteomes" id="UP000177955"/>
    </source>
</evidence>
<dbReference type="AlphaFoldDB" id="A0A1F4W018"/>
<dbReference type="GO" id="GO:0008915">
    <property type="term" value="F:lipid-A-disaccharide synthase activity"/>
    <property type="evidence" value="ECO:0007669"/>
    <property type="project" value="InterPro"/>
</dbReference>
<dbReference type="InterPro" id="IPR011499">
    <property type="entry name" value="Lipid_A_biosynth_N"/>
</dbReference>
<feature type="domain" description="Lipid A biosynthesis N-terminal" evidence="2">
    <location>
        <begin position="15"/>
        <end position="86"/>
    </location>
</feature>
<feature type="transmembrane region" description="Helical" evidence="1">
    <location>
        <begin position="67"/>
        <end position="85"/>
    </location>
</feature>
<dbReference type="Proteomes" id="UP000177955">
    <property type="component" value="Unassembled WGS sequence"/>
</dbReference>
<proteinExistence type="predicted"/>
<reference evidence="3 4" key="1">
    <citation type="journal article" date="2016" name="Nat. Commun.">
        <title>Thousands of microbial genomes shed light on interconnected biogeochemical processes in an aquifer system.</title>
        <authorList>
            <person name="Anantharaman K."/>
            <person name="Brown C.T."/>
            <person name="Hug L.A."/>
            <person name="Sharon I."/>
            <person name="Castelle C.J."/>
            <person name="Probst A.J."/>
            <person name="Thomas B.C."/>
            <person name="Singh A."/>
            <person name="Wilkins M.J."/>
            <person name="Karaoz U."/>
            <person name="Brodie E.L."/>
            <person name="Williams K.H."/>
            <person name="Hubbard S.S."/>
            <person name="Banfield J.F."/>
        </authorList>
    </citation>
    <scope>NUCLEOTIDE SEQUENCE [LARGE SCALE GENOMIC DNA]</scope>
</reference>
<dbReference type="SMART" id="SM01259">
    <property type="entry name" value="LAB_N"/>
    <property type="match status" value="1"/>
</dbReference>
<evidence type="ECO:0000256" key="1">
    <source>
        <dbReference type="SAM" id="Phobius"/>
    </source>
</evidence>
<dbReference type="Gene3D" id="1.20.1280.290">
    <property type="match status" value="1"/>
</dbReference>
<sequence length="107" mass="12225">MIQKIISLLNPWVIFGFAAQFVFFLRFAYQWYVSEKKKESVIPIGFWYLSLVGTIMILAYSIYRKDIVFSTASVLNAMIYIRNLALISAKKKKANDSAANTSTPETV</sequence>